<evidence type="ECO:0000313" key="2">
    <source>
        <dbReference type="Proteomes" id="UP000636004"/>
    </source>
</evidence>
<dbReference type="RefSeq" id="WP_189360358.1">
    <property type="nucleotide sequence ID" value="NZ_BMWZ01000003.1"/>
</dbReference>
<protein>
    <submittedName>
        <fullName evidence="1">Uncharacterized protein</fullName>
    </submittedName>
</protein>
<reference evidence="1" key="2">
    <citation type="submission" date="2020-09" db="EMBL/GenBank/DDBJ databases">
        <authorList>
            <person name="Sun Q."/>
            <person name="Kim S."/>
        </authorList>
    </citation>
    <scope>NUCLEOTIDE SEQUENCE</scope>
    <source>
        <strain evidence="1">KCTC 12710</strain>
    </source>
</reference>
<keyword evidence="2" id="KW-1185">Reference proteome</keyword>
<evidence type="ECO:0000313" key="1">
    <source>
        <dbReference type="EMBL" id="GGZ80023.1"/>
    </source>
</evidence>
<dbReference type="AlphaFoldDB" id="A0A918V8Z4"/>
<sequence>MNLINNSIMEVSNKKNNWLRFAIDWKNIKEETLESKEVYTLNDYNEDSVLFI</sequence>
<comment type="caution">
    <text evidence="1">The sequence shown here is derived from an EMBL/GenBank/DDBJ whole genome shotgun (WGS) entry which is preliminary data.</text>
</comment>
<reference evidence="1" key="1">
    <citation type="journal article" date="2014" name="Int. J. Syst. Evol. Microbiol.">
        <title>Complete genome sequence of Corynebacterium casei LMG S-19264T (=DSM 44701T), isolated from a smear-ripened cheese.</title>
        <authorList>
            <consortium name="US DOE Joint Genome Institute (JGI-PGF)"/>
            <person name="Walter F."/>
            <person name="Albersmeier A."/>
            <person name="Kalinowski J."/>
            <person name="Ruckert C."/>
        </authorList>
    </citation>
    <scope>NUCLEOTIDE SEQUENCE</scope>
    <source>
        <strain evidence="1">KCTC 12710</strain>
    </source>
</reference>
<proteinExistence type="predicted"/>
<name>A0A918V8Z4_9FLAO</name>
<gene>
    <name evidence="1" type="ORF">GCM10007028_17020</name>
</gene>
<dbReference type="Proteomes" id="UP000636004">
    <property type="component" value="Unassembled WGS sequence"/>
</dbReference>
<dbReference type="EMBL" id="BMWZ01000003">
    <property type="protein sequence ID" value="GGZ80023.1"/>
    <property type="molecule type" value="Genomic_DNA"/>
</dbReference>
<accession>A0A918V8Z4</accession>
<organism evidence="1 2">
    <name type="scientific">Algibacter mikhailovii</name>
    <dbReference type="NCBI Taxonomy" id="425498"/>
    <lineage>
        <taxon>Bacteria</taxon>
        <taxon>Pseudomonadati</taxon>
        <taxon>Bacteroidota</taxon>
        <taxon>Flavobacteriia</taxon>
        <taxon>Flavobacteriales</taxon>
        <taxon>Flavobacteriaceae</taxon>
        <taxon>Algibacter</taxon>
    </lineage>
</organism>